<evidence type="ECO:0000313" key="2">
    <source>
        <dbReference type="EMBL" id="UOQ58106.1"/>
    </source>
</evidence>
<dbReference type="Proteomes" id="UP000831786">
    <property type="component" value="Chromosome"/>
</dbReference>
<accession>A0ABY4FP90</accession>
<proteinExistence type="predicted"/>
<sequence length="519" mass="57606">MPMPAANSPWPPKAWQPAYAQYEENDAWLTGDTTTLQKLYRGEQATHTRRGQPLRGGLVGAASRFMWGRPVPAGEHRTRVHLPLAADLATLASDLQYSDPPVTDFADGQEQVTELAQARLDDILNGDAHHAMLNSMGEIKSALGATVIIPRWDVELEDHVWLDYAAADTVVPVFRHGRLVEVTLWSEYSDGTHVYWRHLEHHATGYIEHALYRGTKTNLGTRVPLQERPETEPYAALIDGESRIPTQIDRLTAGYLPNAPALAWRKQAALKDAGRSDFNQLPPLFDNADETWSSWMRDLKLGAGRLIVPEAYLRSNGPGAGASFDLFQEMFVGLQVPGSVGDGMDLTPNQFQIRVQEHSDTLDKVMLQILHKAGFSPSAWGLGDRSGSQATATEIQQREHRTETSRSKKNLYDRMVLSRMGSVALELDGILFPGKGGGRYDLNVVFPDISRTDPKVEAETIGLLKVAEAISTETAVRRANPDWEDDAIAEEVARIQKVKDAQRPPDPFGIDRVDDEPEE</sequence>
<gene>
    <name evidence="2" type="ORF">MUN78_04470</name>
</gene>
<protein>
    <submittedName>
        <fullName evidence="2">Phage portal protein</fullName>
    </submittedName>
</protein>
<dbReference type="RefSeq" id="WP_244729085.1">
    <property type="nucleotide sequence ID" value="NZ_CP095045.1"/>
</dbReference>
<evidence type="ECO:0000256" key="1">
    <source>
        <dbReference type="SAM" id="MobiDB-lite"/>
    </source>
</evidence>
<reference evidence="2 3" key="1">
    <citation type="submission" date="2022-04" db="EMBL/GenBank/DDBJ databases">
        <title>Leucobacter sp. isolated from rhizosphere of garlic.</title>
        <authorList>
            <person name="Won M."/>
            <person name="Lee C.-M."/>
            <person name="Woen H.-Y."/>
            <person name="Kwon S.-W."/>
        </authorList>
    </citation>
    <scope>NUCLEOTIDE SEQUENCE [LARGE SCALE GENOMIC DNA]</scope>
    <source>
        <strain evidence="2 3">H21R-40</strain>
    </source>
</reference>
<evidence type="ECO:0000313" key="3">
    <source>
        <dbReference type="Proteomes" id="UP000831786"/>
    </source>
</evidence>
<keyword evidence="3" id="KW-1185">Reference proteome</keyword>
<name>A0ABY4FP90_9MICO</name>
<feature type="region of interest" description="Disordered" evidence="1">
    <location>
        <begin position="496"/>
        <end position="519"/>
    </location>
</feature>
<dbReference type="EMBL" id="CP095045">
    <property type="protein sequence ID" value="UOQ58106.1"/>
    <property type="molecule type" value="Genomic_DNA"/>
</dbReference>
<organism evidence="2 3">
    <name type="scientific">Leucobacter allii</name>
    <dbReference type="NCBI Taxonomy" id="2932247"/>
    <lineage>
        <taxon>Bacteria</taxon>
        <taxon>Bacillati</taxon>
        <taxon>Actinomycetota</taxon>
        <taxon>Actinomycetes</taxon>
        <taxon>Micrococcales</taxon>
        <taxon>Microbacteriaceae</taxon>
        <taxon>Leucobacter</taxon>
    </lineage>
</organism>